<dbReference type="OrthoDB" id="1144122at2"/>
<evidence type="ECO:0000256" key="1">
    <source>
        <dbReference type="SAM" id="SignalP"/>
    </source>
</evidence>
<comment type="caution">
    <text evidence="2">The sequence shown here is derived from an EMBL/GenBank/DDBJ whole genome shotgun (WGS) entry which is preliminary data.</text>
</comment>
<keyword evidence="3" id="KW-1185">Reference proteome</keyword>
<gene>
    <name evidence="2" type="ORF">ADICEAN_00655</name>
</gene>
<dbReference type="AlphaFoldDB" id="M7NAG7"/>
<dbReference type="eggNOG" id="ENOG5032BX3">
    <property type="taxonomic scope" value="Bacteria"/>
</dbReference>
<accession>M7NAG7</accession>
<dbReference type="STRING" id="1279009.ADICEAN_00655"/>
<evidence type="ECO:0000313" key="2">
    <source>
        <dbReference type="EMBL" id="EMR04247.1"/>
    </source>
</evidence>
<organism evidence="2 3">
    <name type="scientific">Cesiribacter andamanensis AMV16</name>
    <dbReference type="NCBI Taxonomy" id="1279009"/>
    <lineage>
        <taxon>Bacteria</taxon>
        <taxon>Pseudomonadati</taxon>
        <taxon>Bacteroidota</taxon>
        <taxon>Cytophagia</taxon>
        <taxon>Cytophagales</taxon>
        <taxon>Cesiribacteraceae</taxon>
        <taxon>Cesiribacter</taxon>
    </lineage>
</organism>
<sequence length="134" mass="14727">MKTKPYLFTKSLLLLLLLALSPSLHAQETGAKTAEFTWELNVDKDRITIRCAEGCAFTNLAFSSNRTVTLNQVGMLDLAKNPDEASSSDFLITYQKKGNKVILTGIKGVAWTELSFIAGRASYTLDQNGLRASH</sequence>
<protein>
    <recommendedName>
        <fullName evidence="4">Secreted protein</fullName>
    </recommendedName>
</protein>
<feature type="chain" id="PRO_5004082044" description="Secreted protein" evidence="1">
    <location>
        <begin position="27"/>
        <end position="134"/>
    </location>
</feature>
<dbReference type="Proteomes" id="UP000011910">
    <property type="component" value="Unassembled WGS sequence"/>
</dbReference>
<reference evidence="2 3" key="1">
    <citation type="journal article" date="2013" name="Genome Announc.">
        <title>Draft Genome Sequence of Cesiribacter andamanensis Strain AMV16T, Isolated from a Soil Sample from a Mud Volcano in the Andaman Islands, India.</title>
        <authorList>
            <person name="Shivaji S."/>
            <person name="Ara S."/>
            <person name="Begum Z."/>
            <person name="Srinivas T.N."/>
            <person name="Singh A."/>
            <person name="Kumar Pinnaka A."/>
        </authorList>
    </citation>
    <scope>NUCLEOTIDE SEQUENCE [LARGE SCALE GENOMIC DNA]</scope>
    <source>
        <strain evidence="2 3">AMV16</strain>
    </source>
</reference>
<proteinExistence type="predicted"/>
<dbReference type="EMBL" id="AODQ01000009">
    <property type="protein sequence ID" value="EMR04247.1"/>
    <property type="molecule type" value="Genomic_DNA"/>
</dbReference>
<dbReference type="RefSeq" id="WP_009194062.1">
    <property type="nucleotide sequence ID" value="NZ_AODQ01000009.1"/>
</dbReference>
<evidence type="ECO:0000313" key="3">
    <source>
        <dbReference type="Proteomes" id="UP000011910"/>
    </source>
</evidence>
<feature type="signal peptide" evidence="1">
    <location>
        <begin position="1"/>
        <end position="26"/>
    </location>
</feature>
<keyword evidence="1" id="KW-0732">Signal</keyword>
<evidence type="ECO:0008006" key="4">
    <source>
        <dbReference type="Google" id="ProtNLM"/>
    </source>
</evidence>
<name>M7NAG7_9BACT</name>